<name>A0AAE9VFJ3_9CAUD</name>
<keyword evidence="4 9" id="KW-0067">ATP-binding</keyword>
<dbReference type="InterPro" id="IPR014017">
    <property type="entry name" value="DNA_helicase_UvrD-like_C"/>
</dbReference>
<dbReference type="Gene3D" id="3.40.50.300">
    <property type="entry name" value="P-loop containing nucleotide triphosphate hydrolases"/>
    <property type="match status" value="2"/>
</dbReference>
<dbReference type="EC" id="5.6.2.4" evidence="7"/>
<keyword evidence="5" id="KW-0413">Isomerase</keyword>
<dbReference type="GO" id="GO:0043138">
    <property type="term" value="F:3'-5' DNA helicase activity"/>
    <property type="evidence" value="ECO:0007669"/>
    <property type="project" value="UniProtKB-EC"/>
</dbReference>
<evidence type="ECO:0000256" key="9">
    <source>
        <dbReference type="PROSITE-ProRule" id="PRU00560"/>
    </source>
</evidence>
<evidence type="ECO:0000256" key="3">
    <source>
        <dbReference type="ARBA" id="ARBA00022806"/>
    </source>
</evidence>
<dbReference type="Pfam" id="PF13361">
    <property type="entry name" value="UvrD_C"/>
    <property type="match status" value="1"/>
</dbReference>
<keyword evidence="12" id="KW-1185">Reference proteome</keyword>
<dbReference type="GO" id="GO:0016787">
    <property type="term" value="F:hydrolase activity"/>
    <property type="evidence" value="ECO:0007669"/>
    <property type="project" value="UniProtKB-UniRule"/>
</dbReference>
<dbReference type="InterPro" id="IPR027417">
    <property type="entry name" value="P-loop_NTPase"/>
</dbReference>
<proteinExistence type="predicted"/>
<dbReference type="KEGG" id="vg:79412980"/>
<evidence type="ECO:0000256" key="2">
    <source>
        <dbReference type="ARBA" id="ARBA00022801"/>
    </source>
</evidence>
<dbReference type="InterPro" id="IPR014016">
    <property type="entry name" value="UvrD-like_ATP-bd"/>
</dbReference>
<dbReference type="GO" id="GO:0005524">
    <property type="term" value="F:ATP binding"/>
    <property type="evidence" value="ECO:0007669"/>
    <property type="project" value="UniProtKB-UniRule"/>
</dbReference>
<evidence type="ECO:0000256" key="4">
    <source>
        <dbReference type="ARBA" id="ARBA00022840"/>
    </source>
</evidence>
<dbReference type="PROSITE" id="PS51198">
    <property type="entry name" value="UVRD_HELICASE_ATP_BIND"/>
    <property type="match status" value="1"/>
</dbReference>
<dbReference type="SUPFAM" id="SSF52540">
    <property type="entry name" value="P-loop containing nucleoside triphosphate hydrolases"/>
    <property type="match status" value="1"/>
</dbReference>
<sequence length="510" mass="57785">MEALNFNANNYTPYEAPEEVELGAIDTSRNWSQYQRNIFDWVRNAQGNAIVEAVAGSGKSTTAVEAIKHAQNDNVIFLAFNKSIAAELKARGVNARTFHSLTFGATLRFAGVKDVDMNKLSRLMKANFDMRVNMMYSKFAMTLVGLAKQMGIGCLRPNTFDSWNAICNHHDMDPDHEEATREEGIEVAQELLACSINDKAVDFDDMLYYPVLHRFSLPKWSLVIVDEAQDTNPIQRALIKMIIKPHGQGRLMAIGDPAQSIYGFRGADSNAMSQLAQEFNCVTLPLSVTYRCPTSVVEVARGWVSHILPAPDAPEGHVEHLGHKWSVDTFRPYDLVVCRRTAPLMMLAFRMLRARVRFNVMGRDIGKGLKSIIRKMNTTDIRELEAKLERFREREVEKCIAKEDPERQQAIEDKVYAILTLTDSLETGSTTNELYSAIDDIFEDRQDMPGVVTLTTIHKAKGLEADRVFWLDRDNCPSPWAKQEWQKQQEINLCYVAATRAKSELYYLSL</sequence>
<keyword evidence="1 9" id="KW-0547">Nucleotide-binding</keyword>
<dbReference type="GO" id="GO:0003677">
    <property type="term" value="F:DNA binding"/>
    <property type="evidence" value="ECO:0007669"/>
    <property type="project" value="InterPro"/>
</dbReference>
<evidence type="ECO:0000256" key="1">
    <source>
        <dbReference type="ARBA" id="ARBA00022741"/>
    </source>
</evidence>
<protein>
    <recommendedName>
        <fullName evidence="7">DNA 3'-5' helicase</fullName>
        <ecNumber evidence="7">5.6.2.4</ecNumber>
    </recommendedName>
</protein>
<comment type="catalytic activity">
    <reaction evidence="6">
        <text>Couples ATP hydrolysis with the unwinding of duplex DNA by translocating in the 3'-5' direction.</text>
        <dbReference type="EC" id="5.6.2.4"/>
    </reaction>
</comment>
<feature type="domain" description="UvrD-like helicase ATP-binding" evidence="10">
    <location>
        <begin position="32"/>
        <end position="293"/>
    </location>
</feature>
<reference evidence="11" key="1">
    <citation type="submission" date="2022-11" db="EMBL/GenBank/DDBJ databases">
        <authorList>
            <person name="Jaryenneh J.D."/>
            <person name="Schoeniger J.S."/>
            <person name="Mageeney C.M."/>
        </authorList>
    </citation>
    <scope>NUCLEOTIDE SEQUENCE</scope>
</reference>
<keyword evidence="2 9" id="KW-0378">Hydrolase</keyword>
<feature type="binding site" evidence="9">
    <location>
        <begin position="53"/>
        <end position="60"/>
    </location>
    <ligand>
        <name>ATP</name>
        <dbReference type="ChEBI" id="CHEBI:30616"/>
    </ligand>
</feature>
<organism evidence="11 12">
    <name type="scientific">Pseudomonas phage MiCath</name>
    <dbReference type="NCBI Taxonomy" id="3003729"/>
    <lineage>
        <taxon>Viruses</taxon>
        <taxon>Duplodnaviria</taxon>
        <taxon>Heunggongvirae</taxon>
        <taxon>Uroviricota</taxon>
        <taxon>Caudoviricetes</taxon>
        <taxon>Queuovirinae</taxon>
        <taxon>Micathvirus</taxon>
        <taxon>Micathvirus micath</taxon>
    </lineage>
</organism>
<evidence type="ECO:0000256" key="8">
    <source>
        <dbReference type="ARBA" id="ARBA00048988"/>
    </source>
</evidence>
<accession>A0AAE9VFJ3</accession>
<evidence type="ECO:0000313" key="11">
    <source>
        <dbReference type="EMBL" id="WAX22418.1"/>
    </source>
</evidence>
<evidence type="ECO:0000313" key="12">
    <source>
        <dbReference type="Proteomes" id="UP001211688"/>
    </source>
</evidence>
<dbReference type="EMBL" id="OP882271">
    <property type="protein sequence ID" value="WAX22418.1"/>
    <property type="molecule type" value="Genomic_DNA"/>
</dbReference>
<dbReference type="GO" id="GO:0000725">
    <property type="term" value="P:recombinational repair"/>
    <property type="evidence" value="ECO:0007669"/>
    <property type="project" value="TreeGrafter"/>
</dbReference>
<dbReference type="Proteomes" id="UP001211688">
    <property type="component" value="Segment"/>
</dbReference>
<dbReference type="PANTHER" id="PTHR11070">
    <property type="entry name" value="UVRD / RECB / PCRA DNA HELICASE FAMILY MEMBER"/>
    <property type="match status" value="1"/>
</dbReference>
<evidence type="ECO:0000256" key="6">
    <source>
        <dbReference type="ARBA" id="ARBA00034617"/>
    </source>
</evidence>
<dbReference type="Pfam" id="PF00580">
    <property type="entry name" value="UvrD-helicase"/>
    <property type="match status" value="1"/>
</dbReference>
<dbReference type="InterPro" id="IPR000212">
    <property type="entry name" value="DNA_helicase_UvrD/REP"/>
</dbReference>
<comment type="catalytic activity">
    <reaction evidence="8">
        <text>ATP + H2O = ADP + phosphate + H(+)</text>
        <dbReference type="Rhea" id="RHEA:13065"/>
        <dbReference type="ChEBI" id="CHEBI:15377"/>
        <dbReference type="ChEBI" id="CHEBI:15378"/>
        <dbReference type="ChEBI" id="CHEBI:30616"/>
        <dbReference type="ChEBI" id="CHEBI:43474"/>
        <dbReference type="ChEBI" id="CHEBI:456216"/>
        <dbReference type="EC" id="5.6.2.4"/>
    </reaction>
</comment>
<evidence type="ECO:0000259" key="10">
    <source>
        <dbReference type="PROSITE" id="PS51198"/>
    </source>
</evidence>
<keyword evidence="3 9" id="KW-0347">Helicase</keyword>
<dbReference type="GeneID" id="79412980"/>
<evidence type="ECO:0000256" key="5">
    <source>
        <dbReference type="ARBA" id="ARBA00023235"/>
    </source>
</evidence>
<dbReference type="RefSeq" id="YP_010719840.1">
    <property type="nucleotide sequence ID" value="NC_072502.1"/>
</dbReference>
<evidence type="ECO:0000256" key="7">
    <source>
        <dbReference type="ARBA" id="ARBA00034808"/>
    </source>
</evidence>
<dbReference type="PANTHER" id="PTHR11070:SF2">
    <property type="entry name" value="ATP-DEPENDENT DNA HELICASE SRS2"/>
    <property type="match status" value="1"/>
</dbReference>